<name>A0ABS8CGM2_9RHOB</name>
<dbReference type="PANTHER" id="PTHR43420">
    <property type="entry name" value="ACETYLTRANSFERASE"/>
    <property type="match status" value="1"/>
</dbReference>
<dbReference type="InterPro" id="IPR000182">
    <property type="entry name" value="GNAT_dom"/>
</dbReference>
<dbReference type="RefSeq" id="WP_226933416.1">
    <property type="nucleotide sequence ID" value="NZ_JACDXX010000001.1"/>
</dbReference>
<dbReference type="PROSITE" id="PS51186">
    <property type="entry name" value="GNAT"/>
    <property type="match status" value="1"/>
</dbReference>
<dbReference type="SUPFAM" id="SSF55729">
    <property type="entry name" value="Acyl-CoA N-acyltransferases (Nat)"/>
    <property type="match status" value="1"/>
</dbReference>
<dbReference type="EMBL" id="JACDXX010000001">
    <property type="protein sequence ID" value="MCB5408542.1"/>
    <property type="molecule type" value="Genomic_DNA"/>
</dbReference>
<feature type="domain" description="N-acetyltransferase" evidence="3">
    <location>
        <begin position="101"/>
        <end position="243"/>
    </location>
</feature>
<gene>
    <name evidence="4" type="ORF">H0485_00785</name>
</gene>
<evidence type="ECO:0000256" key="2">
    <source>
        <dbReference type="ARBA" id="ARBA00023315"/>
    </source>
</evidence>
<protein>
    <submittedName>
        <fullName evidence="4">GNAT family N-acetyltransferase</fullName>
    </submittedName>
</protein>
<comment type="caution">
    <text evidence="4">The sequence shown here is derived from an EMBL/GenBank/DDBJ whole genome shotgun (WGS) entry which is preliminary data.</text>
</comment>
<dbReference type="PANTHER" id="PTHR43420:SF12">
    <property type="entry name" value="N-ACETYLTRANSFERASE DOMAIN-CONTAINING PROTEIN"/>
    <property type="match status" value="1"/>
</dbReference>
<evidence type="ECO:0000313" key="4">
    <source>
        <dbReference type="EMBL" id="MCB5408542.1"/>
    </source>
</evidence>
<reference evidence="4 5" key="1">
    <citation type="submission" date="2020-07" db="EMBL/GenBank/DDBJ databases">
        <title>Pseudogemmobacter sp. nov., isolated from poultry manure in Taiwan.</title>
        <authorList>
            <person name="Lin S.-Y."/>
            <person name="Tang Y.-S."/>
            <person name="Young C.-C."/>
        </authorList>
    </citation>
    <scope>NUCLEOTIDE SEQUENCE [LARGE SCALE GENOMIC DNA]</scope>
    <source>
        <strain evidence="4 5">CC-YST710</strain>
    </source>
</reference>
<keyword evidence="5" id="KW-1185">Reference proteome</keyword>
<dbReference type="InterPro" id="IPR016181">
    <property type="entry name" value="Acyl_CoA_acyltransferase"/>
</dbReference>
<dbReference type="InterPro" id="IPR050680">
    <property type="entry name" value="YpeA/RimI_acetyltransf"/>
</dbReference>
<dbReference type="Proteomes" id="UP001198571">
    <property type="component" value="Unassembled WGS sequence"/>
</dbReference>
<dbReference type="Gene3D" id="3.40.630.30">
    <property type="match status" value="1"/>
</dbReference>
<sequence>MTPAALAGLMEATWPPAATRRLGRFLLRDGAGGGKRVSAASLEGADLPDAADLRAAETAMEEPLFVVFPGGEAFDALLASRGYDMIDPVVAYRAPVAVLRRDLAPLATFAHWPPLEMVRDLWAEGGIGPARVRVMERVAGPHTAILARLGIRSAGAVFVACHGGEAMLHALEVTPAQRRRGAAGNLLAAAADWAAAQGAETLSLVVTERNLAARALYERAGMVMAGKYHYRLKKHDPGADPGR</sequence>
<dbReference type="Pfam" id="PF00583">
    <property type="entry name" value="Acetyltransf_1"/>
    <property type="match status" value="1"/>
</dbReference>
<keyword evidence="1" id="KW-0808">Transferase</keyword>
<organism evidence="4 5">
    <name type="scientific">Pseudogemmobacter faecipullorum</name>
    <dbReference type="NCBI Taxonomy" id="2755041"/>
    <lineage>
        <taxon>Bacteria</taxon>
        <taxon>Pseudomonadati</taxon>
        <taxon>Pseudomonadota</taxon>
        <taxon>Alphaproteobacteria</taxon>
        <taxon>Rhodobacterales</taxon>
        <taxon>Paracoccaceae</taxon>
        <taxon>Pseudogemmobacter</taxon>
    </lineage>
</organism>
<evidence type="ECO:0000259" key="3">
    <source>
        <dbReference type="PROSITE" id="PS51186"/>
    </source>
</evidence>
<evidence type="ECO:0000313" key="5">
    <source>
        <dbReference type="Proteomes" id="UP001198571"/>
    </source>
</evidence>
<evidence type="ECO:0000256" key="1">
    <source>
        <dbReference type="ARBA" id="ARBA00022679"/>
    </source>
</evidence>
<proteinExistence type="predicted"/>
<accession>A0ABS8CGM2</accession>
<keyword evidence="2" id="KW-0012">Acyltransferase</keyword>